<proteinExistence type="predicted"/>
<gene>
    <name evidence="1" type="ORF">SDC9_88280</name>
</gene>
<reference evidence="1" key="1">
    <citation type="submission" date="2019-08" db="EMBL/GenBank/DDBJ databases">
        <authorList>
            <person name="Kucharzyk K."/>
            <person name="Murdoch R.W."/>
            <person name="Higgins S."/>
            <person name="Loffler F."/>
        </authorList>
    </citation>
    <scope>NUCLEOTIDE SEQUENCE</scope>
</reference>
<organism evidence="1">
    <name type="scientific">bioreactor metagenome</name>
    <dbReference type="NCBI Taxonomy" id="1076179"/>
    <lineage>
        <taxon>unclassified sequences</taxon>
        <taxon>metagenomes</taxon>
        <taxon>ecological metagenomes</taxon>
    </lineage>
</organism>
<sequence length="374" mass="39039">MRLHAELLLQSSGQRGRVVHQRDFGVGRDTCWQRHRRREAHGRRIGGDCELHGERGHFTGCQRTSVCRLTGYRIGLGRDGGGDACGCQTGDLRVRPGSGLAQVFHGDVIGHHIARAVGAGERSGCCGQLQFGCAADDLCDGLGVGLALRGAELLARAGRDGQRGRVVGRVDARIGGRVCGVGPLHRQRDGAGALERNGEAGHGETVGRVAHCCAGAGGCDDVRCGELQVRRQCGLHSTTGDDARVRSCIRDGFVGDGQRDGGGGLAQRDLLGRGVGADGGHAAACAACQGRVDEGLADVLAACGVAAEMKPVKRRNVDCGERASACASEDLSCREEHAIPIVARGGCGRIWIAEQDVVLRRVLEGEEIATADVG</sequence>
<evidence type="ECO:0000313" key="1">
    <source>
        <dbReference type="EMBL" id="MPM41625.1"/>
    </source>
</evidence>
<name>A0A644ZL58_9ZZZZ</name>
<comment type="caution">
    <text evidence="1">The sequence shown here is derived from an EMBL/GenBank/DDBJ whole genome shotgun (WGS) entry which is preliminary data.</text>
</comment>
<protein>
    <submittedName>
        <fullName evidence="1">Uncharacterized protein</fullName>
    </submittedName>
</protein>
<dbReference type="AlphaFoldDB" id="A0A644ZL58"/>
<accession>A0A644ZL58</accession>
<dbReference type="EMBL" id="VSSQ01009437">
    <property type="protein sequence ID" value="MPM41625.1"/>
    <property type="molecule type" value="Genomic_DNA"/>
</dbReference>